<feature type="domain" description="N-acetyltransferase" evidence="3">
    <location>
        <begin position="5"/>
        <end position="174"/>
    </location>
</feature>
<dbReference type="GO" id="GO:0016747">
    <property type="term" value="F:acyltransferase activity, transferring groups other than amino-acyl groups"/>
    <property type="evidence" value="ECO:0007669"/>
    <property type="project" value="InterPro"/>
</dbReference>
<dbReference type="Proteomes" id="UP000262802">
    <property type="component" value="Chromosome"/>
</dbReference>
<keyword evidence="2" id="KW-0012">Acyltransferase</keyword>
<organism evidence="4 5">
    <name type="scientific">Hymenobacter oligotrophus</name>
    <dbReference type="NCBI Taxonomy" id="2319843"/>
    <lineage>
        <taxon>Bacteria</taxon>
        <taxon>Pseudomonadati</taxon>
        <taxon>Bacteroidota</taxon>
        <taxon>Cytophagia</taxon>
        <taxon>Cytophagales</taxon>
        <taxon>Hymenobacteraceae</taxon>
        <taxon>Hymenobacter</taxon>
    </lineage>
</organism>
<reference evidence="4 5" key="1">
    <citation type="submission" date="2018-09" db="EMBL/GenBank/DDBJ databases">
        <title>Hymenobacter medium sp. nov., isolated from R2A medium.</title>
        <authorList>
            <person name="Yingchao G."/>
        </authorList>
    </citation>
    <scope>NUCLEOTIDE SEQUENCE [LARGE SCALE GENOMIC DNA]</scope>
    <source>
        <strain evidence="5">sh-6</strain>
    </source>
</reference>
<dbReference type="KEGG" id="hyh:D3Y59_07390"/>
<dbReference type="Pfam" id="PF00583">
    <property type="entry name" value="Acetyltransf_1"/>
    <property type="match status" value="1"/>
</dbReference>
<evidence type="ECO:0000256" key="2">
    <source>
        <dbReference type="ARBA" id="ARBA00023315"/>
    </source>
</evidence>
<dbReference type="PANTHER" id="PTHR43877:SF1">
    <property type="entry name" value="ACETYLTRANSFERASE"/>
    <property type="match status" value="1"/>
</dbReference>
<dbReference type="PROSITE" id="PS51186">
    <property type="entry name" value="GNAT"/>
    <property type="match status" value="1"/>
</dbReference>
<gene>
    <name evidence="4" type="ORF">D3Y59_07390</name>
</gene>
<keyword evidence="1 4" id="KW-0808">Transferase</keyword>
<dbReference type="Gene3D" id="3.40.630.30">
    <property type="match status" value="1"/>
</dbReference>
<dbReference type="SUPFAM" id="SSF55729">
    <property type="entry name" value="Acyl-CoA N-acyltransferases (Nat)"/>
    <property type="match status" value="1"/>
</dbReference>
<sequence>MNPAYTVAPATAADVPALVQLINAAYRSEPDRAGWTGEGHLLSGPRTDAAALLELLQTPGATILTYRNAVAQLLGCVFVQPQQDTLYLGLLAVQPTAQTHGIGKQLLQAAEAYARQHACRSITITVLSARPELVAWYERHGFRGTGNAHPFTDDTRFGVPSQTLTLLEMQKPLP</sequence>
<protein>
    <submittedName>
        <fullName evidence="4">GNAT family N-acetyltransferase</fullName>
    </submittedName>
</protein>
<evidence type="ECO:0000313" key="5">
    <source>
        <dbReference type="Proteomes" id="UP000262802"/>
    </source>
</evidence>
<dbReference type="PANTHER" id="PTHR43877">
    <property type="entry name" value="AMINOALKYLPHOSPHONATE N-ACETYLTRANSFERASE-RELATED-RELATED"/>
    <property type="match status" value="1"/>
</dbReference>
<dbReference type="InterPro" id="IPR016181">
    <property type="entry name" value="Acyl_CoA_acyltransferase"/>
</dbReference>
<dbReference type="CDD" id="cd04301">
    <property type="entry name" value="NAT_SF"/>
    <property type="match status" value="1"/>
</dbReference>
<dbReference type="RefSeq" id="WP_119444473.1">
    <property type="nucleotide sequence ID" value="NZ_CP032317.1"/>
</dbReference>
<dbReference type="AlphaFoldDB" id="A0A3B7QZ57"/>
<keyword evidence="5" id="KW-1185">Reference proteome</keyword>
<dbReference type="InterPro" id="IPR000182">
    <property type="entry name" value="GNAT_dom"/>
</dbReference>
<evidence type="ECO:0000259" key="3">
    <source>
        <dbReference type="PROSITE" id="PS51186"/>
    </source>
</evidence>
<evidence type="ECO:0000256" key="1">
    <source>
        <dbReference type="ARBA" id="ARBA00022679"/>
    </source>
</evidence>
<name>A0A3B7QZ57_9BACT</name>
<evidence type="ECO:0000313" key="4">
    <source>
        <dbReference type="EMBL" id="AYA36895.1"/>
    </source>
</evidence>
<dbReference type="EMBL" id="CP032317">
    <property type="protein sequence ID" value="AYA36895.1"/>
    <property type="molecule type" value="Genomic_DNA"/>
</dbReference>
<accession>A0A3B7QZ57</accession>
<proteinExistence type="predicted"/>
<dbReference type="InterPro" id="IPR050832">
    <property type="entry name" value="Bact_Acetyltransf"/>
</dbReference>
<dbReference type="OrthoDB" id="9796381at2"/>